<dbReference type="AlphaFoldDB" id="A0A382WKL6"/>
<dbReference type="EMBL" id="UINC01160589">
    <property type="protein sequence ID" value="SVD59323.1"/>
    <property type="molecule type" value="Genomic_DNA"/>
</dbReference>
<dbReference type="PROSITE" id="PS52034">
    <property type="entry name" value="PEPTIDASE_M32"/>
    <property type="match status" value="1"/>
</dbReference>
<accession>A0A382WKL6</accession>
<evidence type="ECO:0008006" key="2">
    <source>
        <dbReference type="Google" id="ProtNLM"/>
    </source>
</evidence>
<organism evidence="1">
    <name type="scientific">marine metagenome</name>
    <dbReference type="NCBI Taxonomy" id="408172"/>
    <lineage>
        <taxon>unclassified sequences</taxon>
        <taxon>metagenomes</taxon>
        <taxon>ecological metagenomes</taxon>
    </lineage>
</organism>
<gene>
    <name evidence="1" type="ORF">METZ01_LOCUS412177</name>
</gene>
<dbReference type="PANTHER" id="PTHR34217:SF1">
    <property type="entry name" value="CARBOXYPEPTIDASE 1"/>
    <property type="match status" value="1"/>
</dbReference>
<dbReference type="Pfam" id="PF02074">
    <property type="entry name" value="Peptidase_M32"/>
    <property type="match status" value="1"/>
</dbReference>
<dbReference type="Gene3D" id="1.10.1370.30">
    <property type="match status" value="1"/>
</dbReference>
<dbReference type="InterPro" id="IPR001333">
    <property type="entry name" value="Peptidase_M32_Taq"/>
</dbReference>
<sequence>MGNAFKKLNREINKFNDVLNTMSVLIWDSRTKMPKKGANSRGYQVGTLTSVARDILLSSKMRKLLEDSQNETHNLDKDSFEKKTLSHLSEAINYHDKIPEKLQVKKAELEPLAHNAWAE</sequence>
<feature type="non-terminal residue" evidence="1">
    <location>
        <position position="119"/>
    </location>
</feature>
<name>A0A382WKL6_9ZZZZ</name>
<dbReference type="SUPFAM" id="SSF55486">
    <property type="entry name" value="Metalloproteases ('zincins'), catalytic domain"/>
    <property type="match status" value="1"/>
</dbReference>
<dbReference type="PANTHER" id="PTHR34217">
    <property type="entry name" value="METAL-DEPENDENT CARBOXYPEPTIDASE"/>
    <property type="match status" value="1"/>
</dbReference>
<dbReference type="GO" id="GO:0006508">
    <property type="term" value="P:proteolysis"/>
    <property type="evidence" value="ECO:0007669"/>
    <property type="project" value="InterPro"/>
</dbReference>
<proteinExistence type="predicted"/>
<protein>
    <recommendedName>
        <fullName evidence="2">Peptidase M32 carboxypeptidase Taq metallopeptidase</fullName>
    </recommendedName>
</protein>
<reference evidence="1" key="1">
    <citation type="submission" date="2018-05" db="EMBL/GenBank/DDBJ databases">
        <authorList>
            <person name="Lanie J.A."/>
            <person name="Ng W.-L."/>
            <person name="Kazmierczak K.M."/>
            <person name="Andrzejewski T.M."/>
            <person name="Davidsen T.M."/>
            <person name="Wayne K.J."/>
            <person name="Tettelin H."/>
            <person name="Glass J.I."/>
            <person name="Rusch D."/>
            <person name="Podicherti R."/>
            <person name="Tsui H.-C.T."/>
            <person name="Winkler M.E."/>
        </authorList>
    </citation>
    <scope>NUCLEOTIDE SEQUENCE</scope>
</reference>
<evidence type="ECO:0000313" key="1">
    <source>
        <dbReference type="EMBL" id="SVD59323.1"/>
    </source>
</evidence>
<dbReference type="GO" id="GO:0004181">
    <property type="term" value="F:metallocarboxypeptidase activity"/>
    <property type="evidence" value="ECO:0007669"/>
    <property type="project" value="InterPro"/>
</dbReference>